<dbReference type="PRINTS" id="PR00469">
    <property type="entry name" value="PNDRDTASEII"/>
</dbReference>
<dbReference type="EMBL" id="SJPN01000003">
    <property type="protein sequence ID" value="TWU04332.1"/>
    <property type="molecule type" value="Genomic_DNA"/>
</dbReference>
<protein>
    <submittedName>
        <fullName evidence="3">Ferredoxin--NADP reductase</fullName>
        <ecNumber evidence="3">1.18.1.2</ecNumber>
    </submittedName>
</protein>
<comment type="caution">
    <text evidence="3">The sequence shown here is derived from an EMBL/GenBank/DDBJ whole genome shotgun (WGS) entry which is preliminary data.</text>
</comment>
<dbReference type="PRINTS" id="PR00368">
    <property type="entry name" value="FADPNR"/>
</dbReference>
<keyword evidence="2 3" id="KW-0560">Oxidoreductase</keyword>
<evidence type="ECO:0000256" key="1">
    <source>
        <dbReference type="ARBA" id="ARBA00022630"/>
    </source>
</evidence>
<dbReference type="SUPFAM" id="SSF51905">
    <property type="entry name" value="FAD/NAD(P)-binding domain"/>
    <property type="match status" value="1"/>
</dbReference>
<dbReference type="OrthoDB" id="9778740at2"/>
<evidence type="ECO:0000256" key="2">
    <source>
        <dbReference type="ARBA" id="ARBA00023002"/>
    </source>
</evidence>
<organism evidence="3 4">
    <name type="scientific">Stieleria varia</name>
    <dbReference type="NCBI Taxonomy" id="2528005"/>
    <lineage>
        <taxon>Bacteria</taxon>
        <taxon>Pseudomonadati</taxon>
        <taxon>Planctomycetota</taxon>
        <taxon>Planctomycetia</taxon>
        <taxon>Pirellulales</taxon>
        <taxon>Pirellulaceae</taxon>
        <taxon>Stieleria</taxon>
    </lineage>
</organism>
<dbReference type="EC" id="1.18.1.2" evidence="3"/>
<gene>
    <name evidence="3" type="ORF">Pla52n_23720</name>
</gene>
<keyword evidence="1" id="KW-0285">Flavoprotein</keyword>
<dbReference type="GO" id="GO:0004324">
    <property type="term" value="F:ferredoxin-NADP+ reductase activity"/>
    <property type="evidence" value="ECO:0007669"/>
    <property type="project" value="UniProtKB-EC"/>
</dbReference>
<proteinExistence type="predicted"/>
<evidence type="ECO:0000313" key="3">
    <source>
        <dbReference type="EMBL" id="TWU04332.1"/>
    </source>
</evidence>
<dbReference type="PANTHER" id="PTHR48105">
    <property type="entry name" value="THIOREDOXIN REDUCTASE 1-RELATED-RELATED"/>
    <property type="match status" value="1"/>
</dbReference>
<dbReference type="InterPro" id="IPR036188">
    <property type="entry name" value="FAD/NAD-bd_sf"/>
</dbReference>
<dbReference type="InterPro" id="IPR050097">
    <property type="entry name" value="Ferredoxin-NADP_redctase_2"/>
</dbReference>
<accession>A0A5C6AYX8</accession>
<dbReference type="Gene3D" id="3.50.50.60">
    <property type="entry name" value="FAD/NAD(P)-binding domain"/>
    <property type="match status" value="2"/>
</dbReference>
<sequence>MLQCPGETKTNSIFYAVILNDVLQQSESLPVLIVGAGPIGLELSVALHRCAIEHLVLDAGSIGQTMSWWAPGTRWFSSNERIAIAGVPLLTPDQGKATREQYLTYLRSVVAQFQLPVCTFESVIDVRPDAAGYVVTTRSTAGENTYRCGAVVLAIGGTDRPRRLGVPGEDLAHVDGYLREPHRYAGRRVVIVGGRNSAVEAALRLHHAGARVTLCHRGEELPEDGIKYWLLPEIKGLIAAERIRGCFGCVVTEITPSHVVAQSSQGERRLAADDVLTLIGYEQDKTLLQRIGIELTGENLRPQFDSETMETNLPRIYIAGTAVAGTQTSKYKTFLENCHDHVDKIVTHLTGAHGDHVESVKPYARQIVSQPES</sequence>
<dbReference type="Proteomes" id="UP000320176">
    <property type="component" value="Unassembled WGS sequence"/>
</dbReference>
<name>A0A5C6AYX8_9BACT</name>
<keyword evidence="4" id="KW-1185">Reference proteome</keyword>
<reference evidence="3 4" key="1">
    <citation type="submission" date="2019-02" db="EMBL/GenBank/DDBJ databases">
        <title>Deep-cultivation of Planctomycetes and their phenomic and genomic characterization uncovers novel biology.</title>
        <authorList>
            <person name="Wiegand S."/>
            <person name="Jogler M."/>
            <person name="Boedeker C."/>
            <person name="Pinto D."/>
            <person name="Vollmers J."/>
            <person name="Rivas-Marin E."/>
            <person name="Kohn T."/>
            <person name="Peeters S.H."/>
            <person name="Heuer A."/>
            <person name="Rast P."/>
            <person name="Oberbeckmann S."/>
            <person name="Bunk B."/>
            <person name="Jeske O."/>
            <person name="Meyerdierks A."/>
            <person name="Storesund J.E."/>
            <person name="Kallscheuer N."/>
            <person name="Luecker S."/>
            <person name="Lage O.M."/>
            <person name="Pohl T."/>
            <person name="Merkel B.J."/>
            <person name="Hornburger P."/>
            <person name="Mueller R.-W."/>
            <person name="Bruemmer F."/>
            <person name="Labrenz M."/>
            <person name="Spormann A.M."/>
            <person name="Op Den Camp H."/>
            <person name="Overmann J."/>
            <person name="Amann R."/>
            <person name="Jetten M.S.M."/>
            <person name="Mascher T."/>
            <person name="Medema M.H."/>
            <person name="Devos D.P."/>
            <person name="Kaster A.-K."/>
            <person name="Ovreas L."/>
            <person name="Rohde M."/>
            <person name="Galperin M.Y."/>
            <person name="Jogler C."/>
        </authorList>
    </citation>
    <scope>NUCLEOTIDE SEQUENCE [LARGE SCALE GENOMIC DNA]</scope>
    <source>
        <strain evidence="3 4">Pla52n</strain>
    </source>
</reference>
<dbReference type="Pfam" id="PF13738">
    <property type="entry name" value="Pyr_redox_3"/>
    <property type="match status" value="1"/>
</dbReference>
<evidence type="ECO:0000313" key="4">
    <source>
        <dbReference type="Proteomes" id="UP000320176"/>
    </source>
</evidence>
<dbReference type="AlphaFoldDB" id="A0A5C6AYX8"/>